<sequence length="439" mass="50827">MDSTSLCLGTVIVAGNDEGSMTYLKDPVAGSMIVNIKTNNGKEETRLIATSCLLITSGTRACKNCTYAAKLWYNRETKRNVKGGSLHKKCNVRFLARGGLEEKVCKQRKEIRSDSVREKRAMDEMIEFSESDCVDLRKIVDNVDSKDVPEDMALLWEMQRKQLASKSPAGYRWHPKYYKNCVSQQPAWNTETIEWCRKEAERKNLKSADYWGGLVVDEMKIQEDLQMTVQGGKHQLVGMVSLGEFYQDMKRVETGTSDIQIATHLLQFIFLSDSGFRFPLAHFPTAQCPPSALYFQFWEGVLQMKRTGFSPIDLHFIGYNMWTEDPMVFQMDCKHNFKKIRNNIEKSSPSGTTRCLTKDGKNIFWSHWKEAYLWDQRCNSRHCHERLKEDHFELTPSSRMKNSLAEDVLDKRMFNLMKAYKEHLMMTNDEDANRLDESI</sequence>
<protein>
    <submittedName>
        <fullName evidence="1">Uncharacterized protein</fullName>
    </submittedName>
</protein>
<evidence type="ECO:0000313" key="1">
    <source>
        <dbReference type="EMBL" id="CAB3981944.1"/>
    </source>
</evidence>
<gene>
    <name evidence="1" type="ORF">PACLA_8A055780</name>
</gene>
<keyword evidence="2" id="KW-1185">Reference proteome</keyword>
<organism evidence="1 2">
    <name type="scientific">Paramuricea clavata</name>
    <name type="common">Red gorgonian</name>
    <name type="synonym">Violescent sea-whip</name>
    <dbReference type="NCBI Taxonomy" id="317549"/>
    <lineage>
        <taxon>Eukaryota</taxon>
        <taxon>Metazoa</taxon>
        <taxon>Cnidaria</taxon>
        <taxon>Anthozoa</taxon>
        <taxon>Octocorallia</taxon>
        <taxon>Malacalcyonacea</taxon>
        <taxon>Plexauridae</taxon>
        <taxon>Paramuricea</taxon>
    </lineage>
</organism>
<evidence type="ECO:0000313" key="2">
    <source>
        <dbReference type="Proteomes" id="UP001152795"/>
    </source>
</evidence>
<accession>A0A7D9HDU9</accession>
<name>A0A7D9HDU9_PARCT</name>
<dbReference type="AlphaFoldDB" id="A0A7D9HDU9"/>
<reference evidence="1" key="1">
    <citation type="submission" date="2020-04" db="EMBL/GenBank/DDBJ databases">
        <authorList>
            <person name="Alioto T."/>
            <person name="Alioto T."/>
            <person name="Gomez Garrido J."/>
        </authorList>
    </citation>
    <scope>NUCLEOTIDE SEQUENCE</scope>
    <source>
        <strain evidence="1">A484AB</strain>
    </source>
</reference>
<dbReference type="EMBL" id="CACRXK020000447">
    <property type="protein sequence ID" value="CAB3981944.1"/>
    <property type="molecule type" value="Genomic_DNA"/>
</dbReference>
<dbReference type="Proteomes" id="UP001152795">
    <property type="component" value="Unassembled WGS sequence"/>
</dbReference>
<comment type="caution">
    <text evidence="1">The sequence shown here is derived from an EMBL/GenBank/DDBJ whole genome shotgun (WGS) entry which is preliminary data.</text>
</comment>
<proteinExistence type="predicted"/>
<dbReference type="OrthoDB" id="6129029at2759"/>